<evidence type="ECO:0000256" key="1">
    <source>
        <dbReference type="SAM" id="MobiDB-lite"/>
    </source>
</evidence>
<evidence type="ECO:0000313" key="2">
    <source>
        <dbReference type="EMBL" id="GMS86494.1"/>
    </source>
</evidence>
<gene>
    <name evidence="2" type="ORF">PENTCL1PPCAC_8669</name>
</gene>
<name>A0AAV5SUC9_9BILA</name>
<sequence length="158" mass="17787">ELMNQSGSKDTDDEESDDEDEPLSGEETNDEDSLRGADASAGEETEEQVRAPVHIRVEQEDGDVPDPMLDDVFNIWYYSHLSAFAQRYPSLTGAERKQAVNKSEYTMLNENEKMFWKDFTDREFNSSLPPSDVLIQAATIPKNQCGCVSPFCVMPPLN</sequence>
<comment type="caution">
    <text evidence="2">The sequence shown here is derived from an EMBL/GenBank/DDBJ whole genome shotgun (WGS) entry which is preliminary data.</text>
</comment>
<proteinExistence type="predicted"/>
<evidence type="ECO:0000313" key="3">
    <source>
        <dbReference type="Proteomes" id="UP001432027"/>
    </source>
</evidence>
<accession>A0AAV5SUC9</accession>
<keyword evidence="3" id="KW-1185">Reference proteome</keyword>
<dbReference type="AlphaFoldDB" id="A0AAV5SUC9"/>
<protein>
    <submittedName>
        <fullName evidence="2">Uncharacterized protein</fullName>
    </submittedName>
</protein>
<feature type="compositionally biased region" description="Acidic residues" evidence="1">
    <location>
        <begin position="11"/>
        <end position="31"/>
    </location>
</feature>
<feature type="non-terminal residue" evidence="2">
    <location>
        <position position="1"/>
    </location>
</feature>
<reference evidence="2" key="1">
    <citation type="submission" date="2023-10" db="EMBL/GenBank/DDBJ databases">
        <title>Genome assembly of Pristionchus species.</title>
        <authorList>
            <person name="Yoshida K."/>
            <person name="Sommer R.J."/>
        </authorList>
    </citation>
    <scope>NUCLEOTIDE SEQUENCE</scope>
    <source>
        <strain evidence="2">RS0144</strain>
    </source>
</reference>
<dbReference type="EMBL" id="BTSX01000002">
    <property type="protein sequence ID" value="GMS86494.1"/>
    <property type="molecule type" value="Genomic_DNA"/>
</dbReference>
<dbReference type="Proteomes" id="UP001432027">
    <property type="component" value="Unassembled WGS sequence"/>
</dbReference>
<organism evidence="2 3">
    <name type="scientific">Pristionchus entomophagus</name>
    <dbReference type="NCBI Taxonomy" id="358040"/>
    <lineage>
        <taxon>Eukaryota</taxon>
        <taxon>Metazoa</taxon>
        <taxon>Ecdysozoa</taxon>
        <taxon>Nematoda</taxon>
        <taxon>Chromadorea</taxon>
        <taxon>Rhabditida</taxon>
        <taxon>Rhabditina</taxon>
        <taxon>Diplogasteromorpha</taxon>
        <taxon>Diplogasteroidea</taxon>
        <taxon>Neodiplogasteridae</taxon>
        <taxon>Pristionchus</taxon>
    </lineage>
</organism>
<feature type="region of interest" description="Disordered" evidence="1">
    <location>
        <begin position="1"/>
        <end position="65"/>
    </location>
</feature>